<dbReference type="GO" id="GO:0005762">
    <property type="term" value="C:mitochondrial large ribosomal subunit"/>
    <property type="evidence" value="ECO:0007669"/>
    <property type="project" value="TreeGrafter"/>
</dbReference>
<feature type="domain" description="Large ribosomal subunit protein uL2 RNA-binding" evidence="6">
    <location>
        <begin position="55"/>
        <end position="139"/>
    </location>
</feature>
<evidence type="ECO:0000256" key="1">
    <source>
        <dbReference type="ARBA" id="ARBA00005636"/>
    </source>
</evidence>
<dbReference type="Gene3D" id="2.40.50.140">
    <property type="entry name" value="Nucleic acid-binding proteins"/>
    <property type="match status" value="1"/>
</dbReference>
<name>A0A0C2N0X6_THEKT</name>
<dbReference type="SMART" id="SM01383">
    <property type="entry name" value="Ribosomal_L2"/>
    <property type="match status" value="1"/>
</dbReference>
<evidence type="ECO:0000313" key="8">
    <source>
        <dbReference type="Proteomes" id="UP000031668"/>
    </source>
</evidence>
<dbReference type="InterPro" id="IPR012340">
    <property type="entry name" value="NA-bd_OB-fold"/>
</dbReference>
<gene>
    <name evidence="7" type="ORF">RF11_13113</name>
</gene>
<dbReference type="InterPro" id="IPR002171">
    <property type="entry name" value="Ribosomal_uL2"/>
</dbReference>
<feature type="domain" description="Large ribosomal subunit protein uL2 C-terminal" evidence="5">
    <location>
        <begin position="150"/>
        <end position="268"/>
    </location>
</feature>
<protein>
    <submittedName>
        <fullName evidence="7">50S ribosomal protein L2</fullName>
    </submittedName>
</protein>
<dbReference type="InterPro" id="IPR014722">
    <property type="entry name" value="Rib_uL2_dom2"/>
</dbReference>
<dbReference type="AlphaFoldDB" id="A0A0C2N0X6"/>
<keyword evidence="3" id="KW-0687">Ribonucleoprotein</keyword>
<dbReference type="InterPro" id="IPR022666">
    <property type="entry name" value="Ribosomal_uL2_RNA-bd_dom"/>
</dbReference>
<dbReference type="PANTHER" id="PTHR13691:SF73">
    <property type="entry name" value="LARGE RIBOSOMAL SUBUNIT PROTEIN UL2M"/>
    <property type="match status" value="1"/>
</dbReference>
<dbReference type="EMBL" id="JWZT01000920">
    <property type="protein sequence ID" value="KII73246.1"/>
    <property type="molecule type" value="Genomic_DNA"/>
</dbReference>
<dbReference type="OMA" id="EHNKEHV"/>
<evidence type="ECO:0000259" key="6">
    <source>
        <dbReference type="SMART" id="SM01383"/>
    </source>
</evidence>
<evidence type="ECO:0000256" key="3">
    <source>
        <dbReference type="ARBA" id="ARBA00023274"/>
    </source>
</evidence>
<dbReference type="GO" id="GO:0003735">
    <property type="term" value="F:structural constituent of ribosome"/>
    <property type="evidence" value="ECO:0007669"/>
    <property type="project" value="InterPro"/>
</dbReference>
<feature type="region of interest" description="Disordered" evidence="4">
    <location>
        <begin position="48"/>
        <end position="68"/>
    </location>
</feature>
<dbReference type="Pfam" id="PF03947">
    <property type="entry name" value="Ribosomal_L2_C"/>
    <property type="match status" value="1"/>
</dbReference>
<comment type="similarity">
    <text evidence="1">Belongs to the universal ribosomal protein uL2 family.</text>
</comment>
<evidence type="ECO:0000256" key="2">
    <source>
        <dbReference type="ARBA" id="ARBA00022980"/>
    </source>
</evidence>
<dbReference type="OrthoDB" id="10267824at2759"/>
<dbReference type="InterPro" id="IPR022669">
    <property type="entry name" value="Ribosomal_uL2_C"/>
</dbReference>
<dbReference type="SUPFAM" id="SSF50104">
    <property type="entry name" value="Translation proteins SH3-like domain"/>
    <property type="match status" value="1"/>
</dbReference>
<keyword evidence="2 7" id="KW-0689">Ribosomal protein</keyword>
<dbReference type="Pfam" id="PF00181">
    <property type="entry name" value="Ribosomal_L2_N"/>
    <property type="match status" value="1"/>
</dbReference>
<accession>A0A0C2N0X6</accession>
<proteinExistence type="inferred from homology"/>
<dbReference type="PANTHER" id="PTHR13691">
    <property type="entry name" value="RIBOSOMAL PROTEIN L2"/>
    <property type="match status" value="1"/>
</dbReference>
<dbReference type="Proteomes" id="UP000031668">
    <property type="component" value="Unassembled WGS sequence"/>
</dbReference>
<dbReference type="Gene3D" id="2.30.30.30">
    <property type="match status" value="1"/>
</dbReference>
<evidence type="ECO:0000259" key="5">
    <source>
        <dbReference type="SMART" id="SM01382"/>
    </source>
</evidence>
<evidence type="ECO:0000313" key="7">
    <source>
        <dbReference type="EMBL" id="KII73246.1"/>
    </source>
</evidence>
<dbReference type="InterPro" id="IPR008991">
    <property type="entry name" value="Translation_prot_SH3-like_sf"/>
</dbReference>
<dbReference type="GO" id="GO:0003723">
    <property type="term" value="F:RNA binding"/>
    <property type="evidence" value="ECO:0007669"/>
    <property type="project" value="TreeGrafter"/>
</dbReference>
<dbReference type="SUPFAM" id="SSF50249">
    <property type="entry name" value="Nucleic acid-binding proteins"/>
    <property type="match status" value="1"/>
</dbReference>
<sequence>MITKFYNFVRTYLTSQVTLTRTEWSMNRVKVRQPTCHIPRYLLDGSLKKGHGKSGRNSTGRITTRHKIGPGRKNYRIVDFMRVKLERKPPYSYFRDMVVGVSFDPCRSALVAKVIGNSSNQYRLVLAATGMKAGSVFHTSRGPPPENHVFAPGDTFPLKHMPISSNVFNVETYPGSGGKMARCGDACFTIKSNSPKKGSVMVVLERGSRSVEIDGDCLATFGSALTNRLRYLPLGKAGRARRYGKGPGGKKGIVRLRNKRFRGRKNMPYLYR</sequence>
<reference evidence="7 8" key="1">
    <citation type="journal article" date="2014" name="Genome Biol. Evol.">
        <title>The genome of the myxosporean Thelohanellus kitauei shows adaptations to nutrient acquisition within its fish host.</title>
        <authorList>
            <person name="Yang Y."/>
            <person name="Xiong J."/>
            <person name="Zhou Z."/>
            <person name="Huo F."/>
            <person name="Miao W."/>
            <person name="Ran C."/>
            <person name="Liu Y."/>
            <person name="Zhang J."/>
            <person name="Feng J."/>
            <person name="Wang M."/>
            <person name="Wang M."/>
            <person name="Wang L."/>
            <person name="Yao B."/>
        </authorList>
    </citation>
    <scope>NUCLEOTIDE SEQUENCE [LARGE SCALE GENOMIC DNA]</scope>
    <source>
        <strain evidence="7">Wuqing</strain>
    </source>
</reference>
<comment type="caution">
    <text evidence="7">The sequence shown here is derived from an EMBL/GenBank/DDBJ whole genome shotgun (WGS) entry which is preliminary data.</text>
</comment>
<dbReference type="SMART" id="SM01382">
    <property type="entry name" value="Ribosomal_L2_C"/>
    <property type="match status" value="1"/>
</dbReference>
<organism evidence="7 8">
    <name type="scientific">Thelohanellus kitauei</name>
    <name type="common">Myxosporean</name>
    <dbReference type="NCBI Taxonomy" id="669202"/>
    <lineage>
        <taxon>Eukaryota</taxon>
        <taxon>Metazoa</taxon>
        <taxon>Cnidaria</taxon>
        <taxon>Myxozoa</taxon>
        <taxon>Myxosporea</taxon>
        <taxon>Bivalvulida</taxon>
        <taxon>Platysporina</taxon>
        <taxon>Myxobolidae</taxon>
        <taxon>Thelohanellus</taxon>
    </lineage>
</organism>
<dbReference type="GO" id="GO:0032543">
    <property type="term" value="P:mitochondrial translation"/>
    <property type="evidence" value="ECO:0007669"/>
    <property type="project" value="TreeGrafter"/>
</dbReference>
<keyword evidence="8" id="KW-1185">Reference proteome</keyword>
<evidence type="ECO:0000256" key="4">
    <source>
        <dbReference type="SAM" id="MobiDB-lite"/>
    </source>
</evidence>